<dbReference type="InterPro" id="IPR048355">
    <property type="entry name" value="MS_C"/>
</dbReference>
<organism evidence="18 19">
    <name type="scientific">Comamonas aquatica</name>
    <dbReference type="NCBI Taxonomy" id="225991"/>
    <lineage>
        <taxon>Bacteria</taxon>
        <taxon>Pseudomonadati</taxon>
        <taxon>Pseudomonadota</taxon>
        <taxon>Betaproteobacteria</taxon>
        <taxon>Burkholderiales</taxon>
        <taxon>Comamonadaceae</taxon>
        <taxon>Comamonas</taxon>
    </lineage>
</organism>
<dbReference type="GO" id="GO:0004474">
    <property type="term" value="F:malate synthase activity"/>
    <property type="evidence" value="ECO:0007669"/>
    <property type="project" value="UniProtKB-UniRule"/>
</dbReference>
<dbReference type="EC" id="2.3.3.9" evidence="10 11"/>
<name>A0AA42HSY9_9BURK</name>
<dbReference type="FunFam" id="3.20.20.360:FF:000003">
    <property type="entry name" value="Malate synthase G"/>
    <property type="match status" value="1"/>
</dbReference>
<dbReference type="HAMAP" id="MF_00641">
    <property type="entry name" value="Malate_synth_G"/>
    <property type="match status" value="1"/>
</dbReference>
<evidence type="ECO:0000259" key="14">
    <source>
        <dbReference type="Pfam" id="PF01274"/>
    </source>
</evidence>
<evidence type="ECO:0000256" key="5">
    <source>
        <dbReference type="ARBA" id="ARBA00022679"/>
    </source>
</evidence>
<evidence type="ECO:0000256" key="11">
    <source>
        <dbReference type="NCBIfam" id="TIGR01345"/>
    </source>
</evidence>
<evidence type="ECO:0000256" key="7">
    <source>
        <dbReference type="ARBA" id="ARBA00022842"/>
    </source>
</evidence>
<keyword evidence="8 10" id="KW-0558">Oxidation</keyword>
<dbReference type="Pfam" id="PF20659">
    <property type="entry name" value="MS_C"/>
    <property type="match status" value="1"/>
</dbReference>
<dbReference type="Pfam" id="PF20656">
    <property type="entry name" value="MS_N"/>
    <property type="match status" value="1"/>
</dbReference>
<feature type="domain" description="Malate synthase N-terminal" evidence="15">
    <location>
        <begin position="17"/>
        <end position="77"/>
    </location>
</feature>
<dbReference type="Pfam" id="PF20658">
    <property type="entry name" value="MSG_insertion"/>
    <property type="match status" value="1"/>
</dbReference>
<keyword evidence="6 10" id="KW-0479">Metal-binding</keyword>
<dbReference type="PANTHER" id="PTHR42739">
    <property type="entry name" value="MALATE SYNTHASE G"/>
    <property type="match status" value="1"/>
</dbReference>
<reference evidence="18" key="1">
    <citation type="submission" date="2022-09" db="EMBL/GenBank/DDBJ databases">
        <title>Intensive care unit water sources are persistently colonized with multi-drug resistant bacteria and are the site of extensive horizontal gene transfer of antibiotic resistance genes.</title>
        <authorList>
            <person name="Diorio-Toth L."/>
        </authorList>
    </citation>
    <scope>NUCLEOTIDE SEQUENCE</scope>
    <source>
        <strain evidence="18">GD04130</strain>
    </source>
</reference>
<feature type="active site" description="Proton acceptor" evidence="10 12">
    <location>
        <position position="340"/>
    </location>
</feature>
<dbReference type="InterPro" id="IPR001465">
    <property type="entry name" value="Malate_synthase_TIM"/>
</dbReference>
<dbReference type="InterPro" id="IPR046363">
    <property type="entry name" value="MS_N_TIM-barrel_dom"/>
</dbReference>
<evidence type="ECO:0000259" key="17">
    <source>
        <dbReference type="Pfam" id="PF20659"/>
    </source>
</evidence>
<feature type="binding site" evidence="10">
    <location>
        <position position="435"/>
    </location>
    <ligand>
        <name>Mg(2+)</name>
        <dbReference type="ChEBI" id="CHEBI:18420"/>
    </ligand>
</feature>
<comment type="subunit">
    <text evidence="10">Monomer.</text>
</comment>
<evidence type="ECO:0000259" key="15">
    <source>
        <dbReference type="Pfam" id="PF20656"/>
    </source>
</evidence>
<dbReference type="InterPro" id="IPR048357">
    <property type="entry name" value="MSG_insertion"/>
</dbReference>
<comment type="catalytic activity">
    <reaction evidence="9 10 13">
        <text>glyoxylate + acetyl-CoA + H2O = (S)-malate + CoA + H(+)</text>
        <dbReference type="Rhea" id="RHEA:18181"/>
        <dbReference type="ChEBI" id="CHEBI:15377"/>
        <dbReference type="ChEBI" id="CHEBI:15378"/>
        <dbReference type="ChEBI" id="CHEBI:15589"/>
        <dbReference type="ChEBI" id="CHEBI:36655"/>
        <dbReference type="ChEBI" id="CHEBI:57287"/>
        <dbReference type="ChEBI" id="CHEBI:57288"/>
        <dbReference type="EC" id="2.3.3.9"/>
    </reaction>
</comment>
<evidence type="ECO:0000256" key="3">
    <source>
        <dbReference type="ARBA" id="ARBA00022490"/>
    </source>
</evidence>
<feature type="binding site" evidence="10">
    <location>
        <begin position="125"/>
        <end position="126"/>
    </location>
    <ligand>
        <name>acetyl-CoA</name>
        <dbReference type="ChEBI" id="CHEBI:57288"/>
    </ligand>
</feature>
<feature type="binding site" evidence="10">
    <location>
        <position position="313"/>
    </location>
    <ligand>
        <name>acetyl-CoA</name>
        <dbReference type="ChEBI" id="CHEBI:57288"/>
    </ligand>
</feature>
<feature type="binding site" evidence="10">
    <location>
        <position position="276"/>
    </location>
    <ligand>
        <name>acetyl-CoA</name>
        <dbReference type="ChEBI" id="CHEBI:57288"/>
    </ligand>
</feature>
<comment type="subcellular location">
    <subcellularLocation>
        <location evidence="10 13">Cytoplasm</location>
    </subcellularLocation>
</comment>
<feature type="binding site" evidence="10">
    <location>
        <position position="340"/>
    </location>
    <ligand>
        <name>glyoxylate</name>
        <dbReference type="ChEBI" id="CHEBI:36655"/>
    </ligand>
</feature>
<dbReference type="RefSeq" id="WP_279860267.1">
    <property type="nucleotide sequence ID" value="NZ_JAODZU010000013.1"/>
</dbReference>
<feature type="domain" description="Malate synthase G alpha-beta insertion" evidence="16">
    <location>
        <begin position="160"/>
        <end position="235"/>
    </location>
</feature>
<protein>
    <recommendedName>
        <fullName evidence="10 11">Malate synthase G</fullName>
        <ecNumber evidence="10 11">2.3.3.9</ecNumber>
    </recommendedName>
</protein>
<comment type="caution">
    <text evidence="18">The sequence shown here is derived from an EMBL/GenBank/DDBJ whole genome shotgun (WGS) entry which is preliminary data.</text>
</comment>
<comment type="function">
    <text evidence="10">Involved in the glycolate utilization. Catalyzes the condensation and subsequent hydrolysis of acetyl-coenzyme A (acetyl-CoA) and glyoxylate to form malate and CoA.</text>
</comment>
<evidence type="ECO:0000256" key="12">
    <source>
        <dbReference type="PIRSR" id="PIRSR601465-50"/>
    </source>
</evidence>
<feature type="domain" description="Malate synthase C-terminal" evidence="17">
    <location>
        <begin position="599"/>
        <end position="708"/>
    </location>
</feature>
<comment type="pathway">
    <text evidence="10 13">Carbohydrate metabolism; glyoxylate cycle; (S)-malate from isocitrate: step 2/2.</text>
</comment>
<dbReference type="InterPro" id="IPR044856">
    <property type="entry name" value="Malate_synth_C_sf"/>
</dbReference>
<dbReference type="InterPro" id="IPR048356">
    <property type="entry name" value="MS_N"/>
</dbReference>
<dbReference type="PANTHER" id="PTHR42739:SF1">
    <property type="entry name" value="MALATE SYNTHASE G"/>
    <property type="match status" value="1"/>
</dbReference>
<comment type="caution">
    <text evidence="10">Lacks conserved residue(s) required for the propagation of feature annotation.</text>
</comment>
<keyword evidence="2 10" id="KW-0329">Glyoxylate bypass</keyword>
<evidence type="ECO:0000313" key="18">
    <source>
        <dbReference type="EMBL" id="MDH0363718.1"/>
    </source>
</evidence>
<dbReference type="SUPFAM" id="SSF51645">
    <property type="entry name" value="Malate synthase G"/>
    <property type="match status" value="1"/>
</dbReference>
<evidence type="ECO:0000256" key="13">
    <source>
        <dbReference type="RuleBase" id="RU003572"/>
    </source>
</evidence>
<dbReference type="GO" id="GO:0009436">
    <property type="term" value="P:glyoxylate catabolic process"/>
    <property type="evidence" value="ECO:0007669"/>
    <property type="project" value="TreeGrafter"/>
</dbReference>
<feature type="domain" description="Malate synthase TIM barrel" evidence="14">
    <location>
        <begin position="337"/>
        <end position="587"/>
    </location>
</feature>
<dbReference type="Gene3D" id="1.20.1220.12">
    <property type="entry name" value="Malate synthase, domain III"/>
    <property type="match status" value="1"/>
</dbReference>
<dbReference type="Gene3D" id="3.20.20.360">
    <property type="entry name" value="Malate synthase, domain 3"/>
    <property type="match status" value="2"/>
</dbReference>
<dbReference type="GO" id="GO:0006099">
    <property type="term" value="P:tricarboxylic acid cycle"/>
    <property type="evidence" value="ECO:0007669"/>
    <property type="project" value="UniProtKB-KW"/>
</dbReference>
<proteinExistence type="inferred from homology"/>
<evidence type="ECO:0000256" key="2">
    <source>
        <dbReference type="ARBA" id="ARBA00022435"/>
    </source>
</evidence>
<feature type="binding site" evidence="10">
    <location>
        <position position="463"/>
    </location>
    <ligand>
        <name>Mg(2+)</name>
        <dbReference type="ChEBI" id="CHEBI:18420"/>
    </ligand>
</feature>
<comment type="similarity">
    <text evidence="10 13">Belongs to the malate synthase family. GlcB subfamily.</text>
</comment>
<evidence type="ECO:0000313" key="19">
    <source>
        <dbReference type="Proteomes" id="UP001158297"/>
    </source>
</evidence>
<feature type="binding site" evidence="10">
    <location>
        <position position="435"/>
    </location>
    <ligand>
        <name>glyoxylate</name>
        <dbReference type="ChEBI" id="CHEBI:36655"/>
    </ligand>
</feature>
<keyword evidence="5 10" id="KW-0808">Transferase</keyword>
<sequence>MTARTQVHGLQVAHELHTFINEQVLPGTGVDAAAFWQGFDALVADLAPKNAALLAERDRLQTELDTWHQAHPGPITDMAAYQQFLTQIGYLVEPPKDAKATTENVDAELAQIAGPQLVVPILNARYALNAANARWGSLYDALYGTDAIPEDGGADKGKGYNPVRGAKVIAFARNFLDQAAPLATGSHQDSAGYRVEAGQLVVTLKNGNTTGLKDAAKFVGYQGDAAAPTSVLLKNHGLHIDILINKSTPIGSSDAAGVADVVVEAALSTILDLEDSVAAVDAEDKVLGYSNWLGILKGTLTESFDKGGKTVTRGLNGDRVYTGANGQPVVLHGRSLMFVRNVGHLMTNPAILWGAQAKEIPEGILDAVVTTAIAIHDLQGHGANGIRNSRTGSVYIVKPKMHGPAEVAFANELFGRVEQLLGLPANTVKLGIMDEERRTSVNLKASIAAAPARVAFINTGFLDRTGDEMHTAMRAGPMVRKGDMKTSAWLQAYERNNVLVGLTMGLRGRAQIGKGMWAMPDLMKAMLEQKIGHPKSGANTAWVPSPTGATLHALHYHQINVADVQKELEKTSADTERANILADLLQIPVAKAPKWTDAEKQQELDNNVQGILGYVVRWVDAGVGCSKVPDIHNVGLMEDRATLRISSQHIANWLLHGVVTEQQVRDTFARMAQVVDNQNAGDASYKSLVANPQGAAFQAALDLVFKGVQQPSGYTEPLLHAWRLKVKAGAR</sequence>
<dbReference type="AlphaFoldDB" id="A0AA42HSY9"/>
<dbReference type="GO" id="GO:0005829">
    <property type="term" value="C:cytosol"/>
    <property type="evidence" value="ECO:0007669"/>
    <property type="project" value="TreeGrafter"/>
</dbReference>
<dbReference type="InterPro" id="IPR006253">
    <property type="entry name" value="Malate_synthG"/>
</dbReference>
<evidence type="ECO:0000256" key="10">
    <source>
        <dbReference type="HAMAP-Rule" id="MF_00641"/>
    </source>
</evidence>
<keyword evidence="3 10" id="KW-0963">Cytoplasm</keyword>
<evidence type="ECO:0000259" key="16">
    <source>
        <dbReference type="Pfam" id="PF20658"/>
    </source>
</evidence>
<dbReference type="GO" id="GO:0000287">
    <property type="term" value="F:magnesium ion binding"/>
    <property type="evidence" value="ECO:0007669"/>
    <property type="project" value="TreeGrafter"/>
</dbReference>
<dbReference type="InterPro" id="IPR011076">
    <property type="entry name" value="Malate_synth_sf"/>
</dbReference>
<dbReference type="Pfam" id="PF01274">
    <property type="entry name" value="MS_TIM-barrel"/>
    <property type="match status" value="1"/>
</dbReference>
<evidence type="ECO:0000256" key="4">
    <source>
        <dbReference type="ARBA" id="ARBA00022532"/>
    </source>
</evidence>
<evidence type="ECO:0000256" key="6">
    <source>
        <dbReference type="ARBA" id="ARBA00022723"/>
    </source>
</evidence>
<evidence type="ECO:0000256" key="8">
    <source>
        <dbReference type="ARBA" id="ARBA00023097"/>
    </source>
</evidence>
<keyword evidence="18" id="KW-0012">Acyltransferase</keyword>
<feature type="modified residue" description="Cysteine sulfenic acid (-SOH)" evidence="10">
    <location>
        <position position="625"/>
    </location>
</feature>
<dbReference type="EMBL" id="JAODZU010000013">
    <property type="protein sequence ID" value="MDH0363718.1"/>
    <property type="molecule type" value="Genomic_DNA"/>
</dbReference>
<keyword evidence="4 10" id="KW-0816">Tricarboxylic acid cycle</keyword>
<dbReference type="Proteomes" id="UP001158297">
    <property type="component" value="Unassembled WGS sequence"/>
</dbReference>
<feature type="binding site" evidence="10">
    <location>
        <begin position="460"/>
        <end position="463"/>
    </location>
    <ligand>
        <name>glyoxylate</name>
        <dbReference type="ChEBI" id="CHEBI:36655"/>
    </ligand>
</feature>
<feature type="binding site" evidence="10">
    <location>
        <position position="118"/>
    </location>
    <ligand>
        <name>acetyl-CoA</name>
        <dbReference type="ChEBI" id="CHEBI:57288"/>
    </ligand>
</feature>
<comment type="cofactor">
    <cofactor evidence="1 10">
        <name>Mg(2+)</name>
        <dbReference type="ChEBI" id="CHEBI:18420"/>
    </cofactor>
</comment>
<dbReference type="NCBIfam" id="NF002825">
    <property type="entry name" value="PRK02999.1"/>
    <property type="match status" value="1"/>
</dbReference>
<gene>
    <name evidence="10" type="primary">glcB</name>
    <name evidence="18" type="ORF">N7330_11745</name>
</gene>
<dbReference type="GO" id="GO:0006097">
    <property type="term" value="P:glyoxylate cycle"/>
    <property type="evidence" value="ECO:0007669"/>
    <property type="project" value="UniProtKB-UniRule"/>
</dbReference>
<keyword evidence="7 10" id="KW-0460">Magnesium</keyword>
<accession>A0AA42HSY9</accession>
<evidence type="ECO:0000256" key="1">
    <source>
        <dbReference type="ARBA" id="ARBA00001946"/>
    </source>
</evidence>
<evidence type="ECO:0000256" key="9">
    <source>
        <dbReference type="ARBA" id="ARBA00047918"/>
    </source>
</evidence>
<feature type="active site" description="Proton donor" evidence="10 12">
    <location>
        <position position="639"/>
    </location>
</feature>
<dbReference type="NCBIfam" id="TIGR01345">
    <property type="entry name" value="malate_syn_G"/>
    <property type="match status" value="1"/>
</dbReference>
<feature type="binding site" evidence="10">
    <location>
        <position position="544"/>
    </location>
    <ligand>
        <name>acetyl-CoA</name>
        <dbReference type="ChEBI" id="CHEBI:57288"/>
    </ligand>
</feature>